<dbReference type="AlphaFoldDB" id="A0A1Y2FDF9"/>
<protein>
    <submittedName>
        <fullName evidence="1">Uncharacterized protein</fullName>
    </submittedName>
</protein>
<sequence length="187" mass="20927">MVRRAIQPTSRRKAVIHSCSGLGFSTVKFAMNAVSFNWAAQRRKGLNAYPDPMSNRIYELTAQYKRCKNQGVPFDPSSLQNNETESSDCDLSTSLNFRMGELRKKSQALKRKMVADSKERQIELSEFEKSQSESLDVVKASIEKLQHDMQNEMQISQQMVSRLGLVVKGIGTIATKRVFLSAASGSA</sequence>
<dbReference type="GeneID" id="63788850"/>
<reference evidence="1 2" key="1">
    <citation type="submission" date="2016-07" db="EMBL/GenBank/DDBJ databases">
        <title>Pervasive Adenine N6-methylation of Active Genes in Fungi.</title>
        <authorList>
            <consortium name="DOE Joint Genome Institute"/>
            <person name="Mondo S.J."/>
            <person name="Dannebaum R.O."/>
            <person name="Kuo R.C."/>
            <person name="Labutti K."/>
            <person name="Haridas S."/>
            <person name="Kuo A."/>
            <person name="Salamov A."/>
            <person name="Ahrendt S.R."/>
            <person name="Lipzen A."/>
            <person name="Sullivan W."/>
            <person name="Andreopoulos W.B."/>
            <person name="Clum A."/>
            <person name="Lindquist E."/>
            <person name="Daum C."/>
            <person name="Ramamoorthy G.K."/>
            <person name="Gryganskyi A."/>
            <person name="Culley D."/>
            <person name="Magnuson J.K."/>
            <person name="James T.Y."/>
            <person name="O'Malley M.A."/>
            <person name="Stajich J.E."/>
            <person name="Spatafora J.W."/>
            <person name="Visel A."/>
            <person name="Grigoriev I.V."/>
        </authorList>
    </citation>
    <scope>NUCLEOTIDE SEQUENCE [LARGE SCALE GENOMIC DNA]</scope>
    <source>
        <strain evidence="1 2">12-1054</strain>
    </source>
</reference>
<dbReference type="Proteomes" id="UP000193685">
    <property type="component" value="Unassembled WGS sequence"/>
</dbReference>
<evidence type="ECO:0000313" key="2">
    <source>
        <dbReference type="Proteomes" id="UP000193685"/>
    </source>
</evidence>
<keyword evidence="2" id="KW-1185">Reference proteome</keyword>
<gene>
    <name evidence="1" type="ORF">BCR37DRAFT_413666</name>
</gene>
<name>A0A1Y2FDF9_PROLT</name>
<dbReference type="RefSeq" id="XP_040725085.1">
    <property type="nucleotide sequence ID" value="XM_040872251.1"/>
</dbReference>
<accession>A0A1Y2FDF9</accession>
<comment type="caution">
    <text evidence="1">The sequence shown here is derived from an EMBL/GenBank/DDBJ whole genome shotgun (WGS) entry which is preliminary data.</text>
</comment>
<organism evidence="1 2">
    <name type="scientific">Protomyces lactucae-debilis</name>
    <dbReference type="NCBI Taxonomy" id="2754530"/>
    <lineage>
        <taxon>Eukaryota</taxon>
        <taxon>Fungi</taxon>
        <taxon>Dikarya</taxon>
        <taxon>Ascomycota</taxon>
        <taxon>Taphrinomycotina</taxon>
        <taxon>Taphrinomycetes</taxon>
        <taxon>Taphrinales</taxon>
        <taxon>Protomycetaceae</taxon>
        <taxon>Protomyces</taxon>
    </lineage>
</organism>
<proteinExistence type="predicted"/>
<evidence type="ECO:0000313" key="1">
    <source>
        <dbReference type="EMBL" id="ORY81951.1"/>
    </source>
</evidence>
<dbReference type="EMBL" id="MCFI01000010">
    <property type="protein sequence ID" value="ORY81951.1"/>
    <property type="molecule type" value="Genomic_DNA"/>
</dbReference>